<dbReference type="CDD" id="cd00167">
    <property type="entry name" value="SANT"/>
    <property type="match status" value="2"/>
</dbReference>
<evidence type="ECO:0000256" key="3">
    <source>
        <dbReference type="ARBA" id="ARBA00023125"/>
    </source>
</evidence>
<dbReference type="OrthoDB" id="118550at2759"/>
<comment type="subcellular location">
    <subcellularLocation>
        <location evidence="1">Nucleus</location>
    </subcellularLocation>
</comment>
<dbReference type="Gene3D" id="1.10.10.60">
    <property type="entry name" value="Homeodomain-like"/>
    <property type="match status" value="2"/>
</dbReference>
<sequence>MFRDTLAMAAAAATTRWPNQPSQWTRDHDKLFERALLIVPEDLPDRWEKIAEQVPGKSAAEVRDHYEALVHDVLEIDSGRVEVPSYSDDSAASGGGGGLSDWDSSNQISFGSKSRHGDNERKKGTPWTEEEHRLFLIGLSKFGKGDWRSISRNVVVTRTPTQVASHAQKYFLRQNSVKKERKRSSIHDITSVDSNSAPMPIDQNWVPPPGGSIQQSQEMHNYPSNNLQDHMGTFGYSNYGFQM</sequence>
<dbReference type="PANTHER" id="PTHR44042:SF15">
    <property type="entry name" value="DUPLICATED HOMEODOMAIN-LIKE SUPERFAMILY PROTEIN"/>
    <property type="match status" value="1"/>
</dbReference>
<organism evidence="10 11">
    <name type="scientific">Cicer arietinum</name>
    <name type="common">Chickpea</name>
    <name type="synonym">Garbanzo</name>
    <dbReference type="NCBI Taxonomy" id="3827"/>
    <lineage>
        <taxon>Eukaryota</taxon>
        <taxon>Viridiplantae</taxon>
        <taxon>Streptophyta</taxon>
        <taxon>Embryophyta</taxon>
        <taxon>Tracheophyta</taxon>
        <taxon>Spermatophyta</taxon>
        <taxon>Magnoliopsida</taxon>
        <taxon>eudicotyledons</taxon>
        <taxon>Gunneridae</taxon>
        <taxon>Pentapetalae</taxon>
        <taxon>rosids</taxon>
        <taxon>fabids</taxon>
        <taxon>Fabales</taxon>
        <taxon>Fabaceae</taxon>
        <taxon>Papilionoideae</taxon>
        <taxon>50 kb inversion clade</taxon>
        <taxon>NPAAA clade</taxon>
        <taxon>Hologalegina</taxon>
        <taxon>IRL clade</taxon>
        <taxon>Cicereae</taxon>
        <taxon>Cicer</taxon>
    </lineage>
</organism>
<dbReference type="InterPro" id="IPR001005">
    <property type="entry name" value="SANT/Myb"/>
</dbReference>
<evidence type="ECO:0000313" key="10">
    <source>
        <dbReference type="Proteomes" id="UP000087171"/>
    </source>
</evidence>
<dbReference type="SMART" id="SM00717">
    <property type="entry name" value="SANT"/>
    <property type="match status" value="2"/>
</dbReference>
<evidence type="ECO:0000259" key="9">
    <source>
        <dbReference type="PROSITE" id="PS51294"/>
    </source>
</evidence>
<dbReference type="Proteomes" id="UP000087171">
    <property type="component" value="Chromosome Ca4"/>
</dbReference>
<gene>
    <name evidence="11" type="primary">LOC101511974</name>
</gene>
<dbReference type="SUPFAM" id="SSF46689">
    <property type="entry name" value="Homeodomain-like"/>
    <property type="match status" value="2"/>
</dbReference>
<keyword evidence="3" id="KW-0238">DNA-binding</keyword>
<dbReference type="PROSITE" id="PS51293">
    <property type="entry name" value="SANT"/>
    <property type="match status" value="1"/>
</dbReference>
<dbReference type="InterPro" id="IPR017930">
    <property type="entry name" value="Myb_dom"/>
</dbReference>
<evidence type="ECO:0000256" key="1">
    <source>
        <dbReference type="ARBA" id="ARBA00004123"/>
    </source>
</evidence>
<dbReference type="RefSeq" id="XP_004497135.1">
    <property type="nucleotide sequence ID" value="XM_004497078.3"/>
</dbReference>
<dbReference type="NCBIfam" id="TIGR01557">
    <property type="entry name" value="myb_SHAQKYF"/>
    <property type="match status" value="1"/>
</dbReference>
<dbReference type="PROSITE" id="PS51294">
    <property type="entry name" value="HTH_MYB"/>
    <property type="match status" value="1"/>
</dbReference>
<dbReference type="GO" id="GO:0005634">
    <property type="term" value="C:nucleus"/>
    <property type="evidence" value="ECO:0007669"/>
    <property type="project" value="UniProtKB-SubCell"/>
</dbReference>
<feature type="compositionally biased region" description="Basic and acidic residues" evidence="6">
    <location>
        <begin position="115"/>
        <end position="126"/>
    </location>
</feature>
<dbReference type="GO" id="GO:0003677">
    <property type="term" value="F:DNA binding"/>
    <property type="evidence" value="ECO:0007669"/>
    <property type="project" value="UniProtKB-KW"/>
</dbReference>
<proteinExistence type="predicted"/>
<dbReference type="Pfam" id="PF00249">
    <property type="entry name" value="Myb_DNA-binding"/>
    <property type="match status" value="2"/>
</dbReference>
<dbReference type="GeneID" id="101511974"/>
<feature type="domain" description="HTH myb-type" evidence="9">
    <location>
        <begin position="119"/>
        <end position="175"/>
    </location>
</feature>
<dbReference type="PROSITE" id="PS50090">
    <property type="entry name" value="MYB_LIKE"/>
    <property type="match status" value="2"/>
</dbReference>
<reference evidence="10" key="1">
    <citation type="journal article" date="2013" name="Nat. Biotechnol.">
        <title>Draft genome sequence of chickpea (Cicer arietinum) provides a resource for trait improvement.</title>
        <authorList>
            <person name="Varshney R.K."/>
            <person name="Song C."/>
            <person name="Saxena R.K."/>
            <person name="Azam S."/>
            <person name="Yu S."/>
            <person name="Sharpe A.G."/>
            <person name="Cannon S."/>
            <person name="Baek J."/>
            <person name="Rosen B.D."/>
            <person name="Tar'an B."/>
            <person name="Millan T."/>
            <person name="Zhang X."/>
            <person name="Ramsay L.D."/>
            <person name="Iwata A."/>
            <person name="Wang Y."/>
            <person name="Nelson W."/>
            <person name="Farmer A.D."/>
            <person name="Gaur P.M."/>
            <person name="Soderlund C."/>
            <person name="Penmetsa R.V."/>
            <person name="Xu C."/>
            <person name="Bharti A.K."/>
            <person name="He W."/>
            <person name="Winter P."/>
            <person name="Zhao S."/>
            <person name="Hane J.K."/>
            <person name="Carrasquilla-Garcia N."/>
            <person name="Condie J.A."/>
            <person name="Upadhyaya H.D."/>
            <person name="Luo M.C."/>
            <person name="Thudi M."/>
            <person name="Gowda C.L."/>
            <person name="Singh N.P."/>
            <person name="Lichtenzveig J."/>
            <person name="Gali K.K."/>
            <person name="Rubio J."/>
            <person name="Nadarajan N."/>
            <person name="Dolezel J."/>
            <person name="Bansal K.C."/>
            <person name="Xu X."/>
            <person name="Edwards D."/>
            <person name="Zhang G."/>
            <person name="Kahl G."/>
            <person name="Gil J."/>
            <person name="Singh K.B."/>
            <person name="Datta S.K."/>
            <person name="Jackson S.A."/>
            <person name="Wang J."/>
            <person name="Cook D.R."/>
        </authorList>
    </citation>
    <scope>NUCLEOTIDE SEQUENCE [LARGE SCALE GENOMIC DNA]</scope>
    <source>
        <strain evidence="10">cv. CDC Frontier</strain>
    </source>
</reference>
<dbReference type="STRING" id="3827.A0A1S2Y164"/>
<evidence type="ECO:0000256" key="5">
    <source>
        <dbReference type="ARBA" id="ARBA00023242"/>
    </source>
</evidence>
<dbReference type="FunFam" id="1.10.10.60:FF:000154">
    <property type="entry name" value="Transcription factor SRM1"/>
    <property type="match status" value="1"/>
</dbReference>
<evidence type="ECO:0000256" key="6">
    <source>
        <dbReference type="SAM" id="MobiDB-lite"/>
    </source>
</evidence>
<dbReference type="FunFam" id="1.10.10.60:FF:000009">
    <property type="entry name" value="transcription factor MYB1R1"/>
    <property type="match status" value="1"/>
</dbReference>
<protein>
    <submittedName>
        <fullName evidence="11">Transcription factor SRM1</fullName>
    </submittedName>
</protein>
<dbReference type="PANTHER" id="PTHR44042">
    <property type="entry name" value="DUPLICATED HOMEODOMAIN-LIKE SUPERFAMILY PROTEIN-RELATED"/>
    <property type="match status" value="1"/>
</dbReference>
<feature type="domain" description="SANT" evidence="8">
    <location>
        <begin position="122"/>
        <end position="175"/>
    </location>
</feature>
<feature type="domain" description="Myb-like" evidence="7">
    <location>
        <begin position="119"/>
        <end position="171"/>
    </location>
</feature>
<evidence type="ECO:0000259" key="8">
    <source>
        <dbReference type="PROSITE" id="PS51293"/>
    </source>
</evidence>
<dbReference type="InterPro" id="IPR017884">
    <property type="entry name" value="SANT_dom"/>
</dbReference>
<accession>A0A1S2Y164</accession>
<evidence type="ECO:0000313" key="11">
    <source>
        <dbReference type="RefSeq" id="XP_004497135.1"/>
    </source>
</evidence>
<dbReference type="AlphaFoldDB" id="A0A1S2Y164"/>
<keyword evidence="2" id="KW-0805">Transcription regulation</keyword>
<dbReference type="PaxDb" id="3827-XP_004497135.1"/>
<dbReference type="InterPro" id="IPR006447">
    <property type="entry name" value="Myb_dom_plants"/>
</dbReference>
<dbReference type="KEGG" id="cam:101511974"/>
<dbReference type="eggNOG" id="KOG0724">
    <property type="taxonomic scope" value="Eukaryota"/>
</dbReference>
<evidence type="ECO:0000259" key="7">
    <source>
        <dbReference type="PROSITE" id="PS50090"/>
    </source>
</evidence>
<feature type="region of interest" description="Disordered" evidence="6">
    <location>
        <begin position="85"/>
        <end position="126"/>
    </location>
</feature>
<keyword evidence="5" id="KW-0539">Nucleus</keyword>
<evidence type="ECO:0000256" key="2">
    <source>
        <dbReference type="ARBA" id="ARBA00023015"/>
    </source>
</evidence>
<evidence type="ECO:0000256" key="4">
    <source>
        <dbReference type="ARBA" id="ARBA00023163"/>
    </source>
</evidence>
<dbReference type="InterPro" id="IPR009057">
    <property type="entry name" value="Homeodomain-like_sf"/>
</dbReference>
<keyword evidence="10" id="KW-1185">Reference proteome</keyword>
<feature type="domain" description="Myb-like" evidence="7">
    <location>
        <begin position="22"/>
        <end position="70"/>
    </location>
</feature>
<reference evidence="11" key="2">
    <citation type="submission" date="2025-08" db="UniProtKB">
        <authorList>
            <consortium name="RefSeq"/>
        </authorList>
    </citation>
    <scope>IDENTIFICATION</scope>
    <source>
        <tissue evidence="11">Etiolated seedlings</tissue>
    </source>
</reference>
<name>A0A1S2Y164_CICAR</name>
<keyword evidence="4" id="KW-0804">Transcription</keyword>